<proteinExistence type="predicted"/>
<gene>
    <name evidence="2" type="ORF">J0A66_04120</name>
</gene>
<dbReference type="InterPro" id="IPR001455">
    <property type="entry name" value="TusA-like"/>
</dbReference>
<dbReference type="InterPro" id="IPR036868">
    <property type="entry name" value="TusA-like_sf"/>
</dbReference>
<feature type="domain" description="UPF0033" evidence="1">
    <location>
        <begin position="4"/>
        <end position="58"/>
    </location>
</feature>
<dbReference type="Pfam" id="PF01206">
    <property type="entry name" value="TusA"/>
    <property type="match status" value="1"/>
</dbReference>
<evidence type="ECO:0000313" key="3">
    <source>
        <dbReference type="Proteomes" id="UP000664654"/>
    </source>
</evidence>
<organism evidence="2 3">
    <name type="scientific">Bowmanella dokdonensis</name>
    <dbReference type="NCBI Taxonomy" id="751969"/>
    <lineage>
        <taxon>Bacteria</taxon>
        <taxon>Pseudomonadati</taxon>
        <taxon>Pseudomonadota</taxon>
        <taxon>Gammaproteobacteria</taxon>
        <taxon>Alteromonadales</taxon>
        <taxon>Alteromonadaceae</taxon>
        <taxon>Bowmanella</taxon>
    </lineage>
</organism>
<dbReference type="AlphaFoldDB" id="A0A939DKU9"/>
<comment type="caution">
    <text evidence="2">The sequence shown here is derived from an EMBL/GenBank/DDBJ whole genome shotgun (WGS) entry which is preliminary data.</text>
</comment>
<evidence type="ECO:0000313" key="2">
    <source>
        <dbReference type="EMBL" id="MBN7824409.1"/>
    </source>
</evidence>
<sequence>MQALDISELTCPLALLEVKRWLAGQSPGRQLTLILRHASADNQDVIRWLSSRGISASSQSMIAGRLYFHFTHKDI</sequence>
<protein>
    <submittedName>
        <fullName evidence="2">Sulfurtransferase TusA family protein</fullName>
    </submittedName>
</protein>
<accession>A0A939DKU9</accession>
<dbReference type="RefSeq" id="WP_206572524.1">
    <property type="nucleotide sequence ID" value="NZ_JAFKCV010000002.1"/>
</dbReference>
<dbReference type="SUPFAM" id="SSF64307">
    <property type="entry name" value="SirA-like"/>
    <property type="match status" value="1"/>
</dbReference>
<dbReference type="EMBL" id="JAFKCV010000002">
    <property type="protein sequence ID" value="MBN7824409.1"/>
    <property type="molecule type" value="Genomic_DNA"/>
</dbReference>
<dbReference type="Proteomes" id="UP000664654">
    <property type="component" value="Unassembled WGS sequence"/>
</dbReference>
<name>A0A939DKU9_9ALTE</name>
<reference evidence="2" key="1">
    <citation type="submission" date="2021-03" db="EMBL/GenBank/DDBJ databases">
        <title>novel species isolated from a fishpond in China.</title>
        <authorList>
            <person name="Lu H."/>
            <person name="Cai Z."/>
        </authorList>
    </citation>
    <scope>NUCLEOTIDE SEQUENCE</scope>
    <source>
        <strain evidence="2">JCM 30855</strain>
    </source>
</reference>
<keyword evidence="3" id="KW-1185">Reference proteome</keyword>
<evidence type="ECO:0000259" key="1">
    <source>
        <dbReference type="Pfam" id="PF01206"/>
    </source>
</evidence>
<dbReference type="Gene3D" id="3.30.110.40">
    <property type="entry name" value="TusA-like domain"/>
    <property type="match status" value="1"/>
</dbReference>